<dbReference type="AlphaFoldDB" id="A0AAE0C2H6"/>
<dbReference type="InterPro" id="IPR001752">
    <property type="entry name" value="Kinesin_motor_dom"/>
</dbReference>
<dbReference type="InterPro" id="IPR019821">
    <property type="entry name" value="Kinesin_motor_CS"/>
</dbReference>
<evidence type="ECO:0000256" key="2">
    <source>
        <dbReference type="ARBA" id="ARBA00022701"/>
    </source>
</evidence>
<name>A0AAE0C2H6_9CHLO</name>
<evidence type="ECO:0000313" key="12">
    <source>
        <dbReference type="Proteomes" id="UP001190700"/>
    </source>
</evidence>
<feature type="binding site" evidence="6">
    <location>
        <begin position="242"/>
        <end position="249"/>
    </location>
    <ligand>
        <name>ATP</name>
        <dbReference type="ChEBI" id="CHEBI:30616"/>
    </ligand>
</feature>
<feature type="compositionally biased region" description="Polar residues" evidence="9">
    <location>
        <begin position="479"/>
        <end position="489"/>
    </location>
</feature>
<evidence type="ECO:0000256" key="5">
    <source>
        <dbReference type="ARBA" id="ARBA00023175"/>
    </source>
</evidence>
<evidence type="ECO:0000256" key="6">
    <source>
        <dbReference type="PROSITE-ProRule" id="PRU00283"/>
    </source>
</evidence>
<dbReference type="InterPro" id="IPR027417">
    <property type="entry name" value="P-loop_NTPase"/>
</dbReference>
<keyword evidence="3 6" id="KW-0547">Nucleotide-binding</keyword>
<dbReference type="Pfam" id="PF00225">
    <property type="entry name" value="Kinesin"/>
    <property type="match status" value="1"/>
</dbReference>
<feature type="domain" description="Kinesin motor" evidence="10">
    <location>
        <begin position="148"/>
        <end position="470"/>
    </location>
</feature>
<keyword evidence="5 6" id="KW-0505">Motor protein</keyword>
<dbReference type="PANTHER" id="PTHR47972:SF45">
    <property type="entry name" value="PROTEIN CLARET SEGREGATIONAL"/>
    <property type="match status" value="1"/>
</dbReference>
<keyword evidence="4 6" id="KW-0067">ATP-binding</keyword>
<comment type="caution">
    <text evidence="11">The sequence shown here is derived from an EMBL/GenBank/DDBJ whole genome shotgun (WGS) entry which is preliminary data.</text>
</comment>
<evidence type="ECO:0000313" key="11">
    <source>
        <dbReference type="EMBL" id="KAK3246544.1"/>
    </source>
</evidence>
<feature type="region of interest" description="Disordered" evidence="9">
    <location>
        <begin position="479"/>
        <end position="512"/>
    </location>
</feature>
<dbReference type="PRINTS" id="PR00380">
    <property type="entry name" value="KINESINHEAVY"/>
</dbReference>
<keyword evidence="8" id="KW-0175">Coiled coil</keyword>
<dbReference type="GO" id="GO:0005524">
    <property type="term" value="F:ATP binding"/>
    <property type="evidence" value="ECO:0007669"/>
    <property type="project" value="UniProtKB-UniRule"/>
</dbReference>
<dbReference type="EMBL" id="LGRX02029703">
    <property type="protein sequence ID" value="KAK3246544.1"/>
    <property type="molecule type" value="Genomic_DNA"/>
</dbReference>
<sequence>LQNENLAMAEDMVTVKGDNHRLQAQVDALQEQLNLERNGREEELTELTELRSKLKGEQSSSMEASATASRLQNAVHEAMEQLRHEKAMREQFQTEAKHGSTHTSEQVTTLEARLAKSEAALRLTEKQLAESAASRRQLLNELLDLKGKIRVMCRVRPVSEEEEAQEQAAGEGAMEPPLAFDAEETDNERSKILIKRTGRDPETFSFDKVWRSEMTQVDVFKEVSLLVQGAVDGYRVCVFAYGQTGAGKTYTMLGAGEQTHCGIIPRAMHQMFQTTHDLRRQGWDFTMVGSMVEIYNEELRDLLGDGSHRSHQITHSADGRTSVSDLTLWEVTTPEMFQSMYAKAMQARHCVFTIQVRGENPVKGGKVHGVLNLIDLAGSERVSKSGATGDRLKETQHINKSLSSLGDVFAKLAEGSATHIPYRNSKLTYLLQPCLGGNSRTLMIVNVSSAKESAEETLATLRFASKVNKVEIGKASKMNTVASSPTSGGSPARFGSPAARRPSSARAAGGFR</sequence>
<accession>A0AAE0C2H6</accession>
<dbReference type="GO" id="GO:0003777">
    <property type="term" value="F:microtubule motor activity"/>
    <property type="evidence" value="ECO:0007669"/>
    <property type="project" value="InterPro"/>
</dbReference>
<dbReference type="PROSITE" id="PS00411">
    <property type="entry name" value="KINESIN_MOTOR_1"/>
    <property type="match status" value="1"/>
</dbReference>
<dbReference type="Gene3D" id="3.40.850.10">
    <property type="entry name" value="Kinesin motor domain"/>
    <property type="match status" value="1"/>
</dbReference>
<evidence type="ECO:0000256" key="1">
    <source>
        <dbReference type="ARBA" id="ARBA00010899"/>
    </source>
</evidence>
<comment type="similarity">
    <text evidence="1">Belongs to the TRAFAC class myosin-kinesin ATPase superfamily. Kinesin family. KIN-14 subfamily.</text>
</comment>
<dbReference type="GO" id="GO:0008017">
    <property type="term" value="F:microtubule binding"/>
    <property type="evidence" value="ECO:0007669"/>
    <property type="project" value="InterPro"/>
</dbReference>
<dbReference type="SMART" id="SM00129">
    <property type="entry name" value="KISc"/>
    <property type="match status" value="1"/>
</dbReference>
<protein>
    <recommendedName>
        <fullName evidence="7">Kinesin-like protein</fullName>
    </recommendedName>
</protein>
<evidence type="ECO:0000256" key="3">
    <source>
        <dbReference type="ARBA" id="ARBA00022741"/>
    </source>
</evidence>
<dbReference type="InterPro" id="IPR027640">
    <property type="entry name" value="Kinesin-like_fam"/>
</dbReference>
<evidence type="ECO:0000256" key="7">
    <source>
        <dbReference type="RuleBase" id="RU000394"/>
    </source>
</evidence>
<dbReference type="SUPFAM" id="SSF52540">
    <property type="entry name" value="P-loop containing nucleoside triphosphate hydrolases"/>
    <property type="match status" value="1"/>
</dbReference>
<organism evidence="11 12">
    <name type="scientific">Cymbomonas tetramitiformis</name>
    <dbReference type="NCBI Taxonomy" id="36881"/>
    <lineage>
        <taxon>Eukaryota</taxon>
        <taxon>Viridiplantae</taxon>
        <taxon>Chlorophyta</taxon>
        <taxon>Pyramimonadophyceae</taxon>
        <taxon>Pyramimonadales</taxon>
        <taxon>Pyramimonadaceae</taxon>
        <taxon>Cymbomonas</taxon>
    </lineage>
</organism>
<gene>
    <name evidence="11" type="ORF">CYMTET_43922</name>
</gene>
<dbReference type="GO" id="GO:0005874">
    <property type="term" value="C:microtubule"/>
    <property type="evidence" value="ECO:0007669"/>
    <property type="project" value="UniProtKB-KW"/>
</dbReference>
<keyword evidence="12" id="KW-1185">Reference proteome</keyword>
<feature type="compositionally biased region" description="Low complexity" evidence="9">
    <location>
        <begin position="490"/>
        <end position="512"/>
    </location>
</feature>
<feature type="coiled-coil region" evidence="8">
    <location>
        <begin position="12"/>
        <end position="127"/>
    </location>
</feature>
<dbReference type="PROSITE" id="PS50067">
    <property type="entry name" value="KINESIN_MOTOR_2"/>
    <property type="match status" value="1"/>
</dbReference>
<evidence type="ECO:0000256" key="8">
    <source>
        <dbReference type="SAM" id="Coils"/>
    </source>
</evidence>
<reference evidence="11 12" key="1">
    <citation type="journal article" date="2015" name="Genome Biol. Evol.">
        <title>Comparative Genomics of a Bacterivorous Green Alga Reveals Evolutionary Causalities and Consequences of Phago-Mixotrophic Mode of Nutrition.</title>
        <authorList>
            <person name="Burns J.A."/>
            <person name="Paasch A."/>
            <person name="Narechania A."/>
            <person name="Kim E."/>
        </authorList>
    </citation>
    <scope>NUCLEOTIDE SEQUENCE [LARGE SCALE GENOMIC DNA]</scope>
    <source>
        <strain evidence="11 12">PLY_AMNH</strain>
    </source>
</reference>
<evidence type="ECO:0000256" key="4">
    <source>
        <dbReference type="ARBA" id="ARBA00022840"/>
    </source>
</evidence>
<evidence type="ECO:0000259" key="10">
    <source>
        <dbReference type="PROSITE" id="PS50067"/>
    </source>
</evidence>
<dbReference type="InterPro" id="IPR036961">
    <property type="entry name" value="Kinesin_motor_dom_sf"/>
</dbReference>
<dbReference type="Proteomes" id="UP001190700">
    <property type="component" value="Unassembled WGS sequence"/>
</dbReference>
<feature type="non-terminal residue" evidence="11">
    <location>
        <position position="1"/>
    </location>
</feature>
<evidence type="ECO:0000256" key="9">
    <source>
        <dbReference type="SAM" id="MobiDB-lite"/>
    </source>
</evidence>
<keyword evidence="2 7" id="KW-0493">Microtubule</keyword>
<dbReference type="GO" id="GO:0007018">
    <property type="term" value="P:microtubule-based movement"/>
    <property type="evidence" value="ECO:0007669"/>
    <property type="project" value="InterPro"/>
</dbReference>
<dbReference type="PANTHER" id="PTHR47972">
    <property type="entry name" value="KINESIN-LIKE PROTEIN KLP-3"/>
    <property type="match status" value="1"/>
</dbReference>
<proteinExistence type="inferred from homology"/>